<dbReference type="Proteomes" id="UP000014254">
    <property type="component" value="Unassembled WGS sequence"/>
</dbReference>
<protein>
    <submittedName>
        <fullName evidence="1">Uncharacterized protein</fullName>
    </submittedName>
</protein>
<dbReference type="OrthoDB" id="10266011at2759"/>
<feature type="non-terminal residue" evidence="1">
    <location>
        <position position="1"/>
    </location>
</feature>
<evidence type="ECO:0000313" key="2">
    <source>
        <dbReference type="Proteomes" id="UP000014254"/>
    </source>
</evidence>
<sequence length="356" mass="40060">NTGLDRNVIESVDSRYVPGISLTIQAFNCFKKTALRKLKINQKVDNPTEALSLNNIMLVSSPRLYNLEVSDQLINNIDVNSIVTLEDVLAAERILEEITMAMKSGVSAAKQRLKILQVEHLDQSHFVIRFLAMISNLLQKVSLSWKISAMTEDTLSYMIIDPIMNAFLDNEIHDVQYHGSDYELPESRARKLHQAAMYKQSAKNIRGRKPDRSASINGRHVFLAEFKTAKNAQDRSDLVKIGTLMKDVIDVSLQKGYPCEEVSVVGLLVEGENCSIHVMQSPSKALYCMHQINKFKLPLNQNDLETLVGTAVSFEICRAFVVHAAQQALHEPEEMSTANGIRWNSFSPAHHAEYYA</sequence>
<accession>S2JEJ5</accession>
<dbReference type="VEuPathDB" id="FungiDB:HMPREF1544_12402"/>
<dbReference type="EMBL" id="KE124344">
    <property type="protein sequence ID" value="EPB80918.1"/>
    <property type="molecule type" value="Genomic_DNA"/>
</dbReference>
<dbReference type="AlphaFoldDB" id="S2JEJ5"/>
<proteinExistence type="predicted"/>
<gene>
    <name evidence="1" type="ORF">HMPREF1544_12402</name>
</gene>
<reference evidence="2" key="1">
    <citation type="submission" date="2013-05" db="EMBL/GenBank/DDBJ databases">
        <title>The Genome sequence of Mucor circinelloides f. circinelloides 1006PhL.</title>
        <authorList>
            <consortium name="The Broad Institute Genomics Platform"/>
            <person name="Cuomo C."/>
            <person name="Earl A."/>
            <person name="Findley K."/>
            <person name="Lee S.C."/>
            <person name="Walker B."/>
            <person name="Young S."/>
            <person name="Zeng Q."/>
            <person name="Gargeya S."/>
            <person name="Fitzgerald M."/>
            <person name="Haas B."/>
            <person name="Abouelleil A."/>
            <person name="Allen A.W."/>
            <person name="Alvarado L."/>
            <person name="Arachchi H.M."/>
            <person name="Berlin A.M."/>
            <person name="Chapman S.B."/>
            <person name="Gainer-Dewar J."/>
            <person name="Goldberg J."/>
            <person name="Griggs A."/>
            <person name="Gujja S."/>
            <person name="Hansen M."/>
            <person name="Howarth C."/>
            <person name="Imamovic A."/>
            <person name="Ireland A."/>
            <person name="Larimer J."/>
            <person name="McCowan C."/>
            <person name="Murphy C."/>
            <person name="Pearson M."/>
            <person name="Poon T.W."/>
            <person name="Priest M."/>
            <person name="Roberts A."/>
            <person name="Saif S."/>
            <person name="Shea T."/>
            <person name="Sisk P."/>
            <person name="Sykes S."/>
            <person name="Wortman J."/>
            <person name="Nusbaum C."/>
            <person name="Birren B."/>
        </authorList>
    </citation>
    <scope>NUCLEOTIDE SEQUENCE [LARGE SCALE GENOMIC DNA]</scope>
    <source>
        <strain evidence="2">1006PhL</strain>
    </source>
</reference>
<organism evidence="1 2">
    <name type="scientific">Mucor circinelloides f. circinelloides (strain 1006PhL)</name>
    <name type="common">Mucormycosis agent</name>
    <name type="synonym">Calyptromyces circinelloides</name>
    <dbReference type="NCBI Taxonomy" id="1220926"/>
    <lineage>
        <taxon>Eukaryota</taxon>
        <taxon>Fungi</taxon>
        <taxon>Fungi incertae sedis</taxon>
        <taxon>Mucoromycota</taxon>
        <taxon>Mucoromycotina</taxon>
        <taxon>Mucoromycetes</taxon>
        <taxon>Mucorales</taxon>
        <taxon>Mucorineae</taxon>
        <taxon>Mucoraceae</taxon>
        <taxon>Mucor</taxon>
    </lineage>
</organism>
<dbReference type="OMA" id="TANGIRW"/>
<name>S2JEJ5_MUCC1</name>
<dbReference type="eggNOG" id="ENOG502RAXC">
    <property type="taxonomic scope" value="Eukaryota"/>
</dbReference>
<dbReference type="InParanoid" id="S2JEJ5"/>
<dbReference type="STRING" id="1220926.S2JEJ5"/>
<keyword evidence="2" id="KW-1185">Reference proteome</keyword>
<evidence type="ECO:0000313" key="1">
    <source>
        <dbReference type="EMBL" id="EPB80918.1"/>
    </source>
</evidence>